<sequence>MAAKHALDLVSNIPIIVFFQFMGRVVKNILFTFLFQKSTDELPAISEYGHKIPIVVQP</sequence>
<dbReference type="AlphaFoldDB" id="A0A0A8XTA1"/>
<reference evidence="1" key="1">
    <citation type="submission" date="2014-09" db="EMBL/GenBank/DDBJ databases">
        <authorList>
            <person name="Magalhaes I.L.F."/>
            <person name="Oliveira U."/>
            <person name="Santos F.R."/>
            <person name="Vidigal T.H.D.A."/>
            <person name="Brescovit A.D."/>
            <person name="Santos A.J."/>
        </authorList>
    </citation>
    <scope>NUCLEOTIDE SEQUENCE</scope>
    <source>
        <tissue evidence="1">Shoot tissue taken approximately 20 cm above the soil surface</tissue>
    </source>
</reference>
<name>A0A0A8XTA1_ARUDO</name>
<protein>
    <submittedName>
        <fullName evidence="1">Uncharacterized protein</fullName>
    </submittedName>
</protein>
<reference evidence="1" key="2">
    <citation type="journal article" date="2015" name="Data Brief">
        <title>Shoot transcriptome of the giant reed, Arundo donax.</title>
        <authorList>
            <person name="Barrero R.A."/>
            <person name="Guerrero F.D."/>
            <person name="Moolhuijzen P."/>
            <person name="Goolsby J.A."/>
            <person name="Tidwell J."/>
            <person name="Bellgard S.E."/>
            <person name="Bellgard M.I."/>
        </authorList>
    </citation>
    <scope>NUCLEOTIDE SEQUENCE</scope>
    <source>
        <tissue evidence="1">Shoot tissue taken approximately 20 cm above the soil surface</tissue>
    </source>
</reference>
<organism evidence="1">
    <name type="scientific">Arundo donax</name>
    <name type="common">Giant reed</name>
    <name type="synonym">Donax arundinaceus</name>
    <dbReference type="NCBI Taxonomy" id="35708"/>
    <lineage>
        <taxon>Eukaryota</taxon>
        <taxon>Viridiplantae</taxon>
        <taxon>Streptophyta</taxon>
        <taxon>Embryophyta</taxon>
        <taxon>Tracheophyta</taxon>
        <taxon>Spermatophyta</taxon>
        <taxon>Magnoliopsida</taxon>
        <taxon>Liliopsida</taxon>
        <taxon>Poales</taxon>
        <taxon>Poaceae</taxon>
        <taxon>PACMAD clade</taxon>
        <taxon>Arundinoideae</taxon>
        <taxon>Arundineae</taxon>
        <taxon>Arundo</taxon>
    </lineage>
</organism>
<evidence type="ECO:0000313" key="1">
    <source>
        <dbReference type="EMBL" id="JAD15993.1"/>
    </source>
</evidence>
<accession>A0A0A8XTA1</accession>
<proteinExistence type="predicted"/>
<dbReference type="EMBL" id="GBRH01281902">
    <property type="protein sequence ID" value="JAD15993.1"/>
    <property type="molecule type" value="Transcribed_RNA"/>
</dbReference>